<dbReference type="EMBL" id="BMJC01000004">
    <property type="protein sequence ID" value="GGB12288.1"/>
    <property type="molecule type" value="Genomic_DNA"/>
</dbReference>
<protein>
    <submittedName>
        <fullName evidence="1">Toxin RelE</fullName>
    </submittedName>
</protein>
<accession>A0A8J2UGF0</accession>
<dbReference type="Proteomes" id="UP000607559">
    <property type="component" value="Unassembled WGS sequence"/>
</dbReference>
<proteinExistence type="predicted"/>
<dbReference type="AlphaFoldDB" id="A0A8J2UGF0"/>
<reference evidence="1" key="1">
    <citation type="journal article" date="2014" name="Int. J. Syst. Evol. Microbiol.">
        <title>Complete genome sequence of Corynebacterium casei LMG S-19264T (=DSM 44701T), isolated from a smear-ripened cheese.</title>
        <authorList>
            <consortium name="US DOE Joint Genome Institute (JGI-PGF)"/>
            <person name="Walter F."/>
            <person name="Albersmeier A."/>
            <person name="Kalinowski J."/>
            <person name="Ruckert C."/>
        </authorList>
    </citation>
    <scope>NUCLEOTIDE SEQUENCE</scope>
    <source>
        <strain evidence="1">CGMCC 1.15448</strain>
    </source>
</reference>
<dbReference type="InterPro" id="IPR018669">
    <property type="entry name" value="Toxin_HigB"/>
</dbReference>
<gene>
    <name evidence="1" type="ORF">GCM10011511_39910</name>
</gene>
<reference evidence="1" key="2">
    <citation type="submission" date="2020-09" db="EMBL/GenBank/DDBJ databases">
        <authorList>
            <person name="Sun Q."/>
            <person name="Zhou Y."/>
        </authorList>
    </citation>
    <scope>NUCLEOTIDE SEQUENCE</scope>
    <source>
        <strain evidence="1">CGMCC 1.15448</strain>
    </source>
</reference>
<dbReference type="Pfam" id="PF09907">
    <property type="entry name" value="HigB_toxin"/>
    <property type="match status" value="1"/>
</dbReference>
<dbReference type="GO" id="GO:0004519">
    <property type="term" value="F:endonuclease activity"/>
    <property type="evidence" value="ECO:0007669"/>
    <property type="project" value="InterPro"/>
</dbReference>
<name>A0A8J2UGF0_9BACT</name>
<comment type="caution">
    <text evidence="1">The sequence shown here is derived from an EMBL/GenBank/DDBJ whole genome shotgun (WGS) entry which is preliminary data.</text>
</comment>
<evidence type="ECO:0000313" key="2">
    <source>
        <dbReference type="Proteomes" id="UP000607559"/>
    </source>
</evidence>
<keyword evidence="2" id="KW-1185">Reference proteome</keyword>
<evidence type="ECO:0000313" key="1">
    <source>
        <dbReference type="EMBL" id="GGB12288.1"/>
    </source>
</evidence>
<sequence length="97" mass="11531">MLIVYLKKLNDFGKNHANARKSLAVWKLVVEQADWKNKQDVLRDFPRAKMIQNNRARFEIAHNTFRLIAHIHYDDKIVEIRFIGTHTDYDRIDPATI</sequence>
<organism evidence="1 2">
    <name type="scientific">Puia dinghuensis</name>
    <dbReference type="NCBI Taxonomy" id="1792502"/>
    <lineage>
        <taxon>Bacteria</taxon>
        <taxon>Pseudomonadati</taxon>
        <taxon>Bacteroidota</taxon>
        <taxon>Chitinophagia</taxon>
        <taxon>Chitinophagales</taxon>
        <taxon>Chitinophagaceae</taxon>
        <taxon>Puia</taxon>
    </lineage>
</organism>
<dbReference type="GO" id="GO:0003723">
    <property type="term" value="F:RNA binding"/>
    <property type="evidence" value="ECO:0007669"/>
    <property type="project" value="InterPro"/>
</dbReference>
<dbReference type="GO" id="GO:0110001">
    <property type="term" value="C:toxin-antitoxin complex"/>
    <property type="evidence" value="ECO:0007669"/>
    <property type="project" value="InterPro"/>
</dbReference>